<evidence type="ECO:0000256" key="3">
    <source>
        <dbReference type="ARBA" id="ARBA00023125"/>
    </source>
</evidence>
<dbReference type="HAMAP" id="MF_00720">
    <property type="entry name" value="PriB"/>
    <property type="match status" value="1"/>
</dbReference>
<keyword evidence="3 4" id="KW-0238">DNA-binding</keyword>
<dbReference type="PROSITE" id="PS50935">
    <property type="entry name" value="SSB"/>
    <property type="match status" value="1"/>
</dbReference>
<evidence type="ECO:0000256" key="2">
    <source>
        <dbReference type="ARBA" id="ARBA00022705"/>
    </source>
</evidence>
<dbReference type="EMBL" id="LR134510">
    <property type="protein sequence ID" value="VEJ09631.1"/>
    <property type="molecule type" value="Genomic_DNA"/>
</dbReference>
<dbReference type="SUPFAM" id="SSF50249">
    <property type="entry name" value="Nucleic acid-binding proteins"/>
    <property type="match status" value="1"/>
</dbReference>
<dbReference type="InterPro" id="IPR023646">
    <property type="entry name" value="Prisomal_replication_PriB"/>
</dbReference>
<reference evidence="5 6" key="1">
    <citation type="submission" date="2018-12" db="EMBL/GenBank/DDBJ databases">
        <authorList>
            <consortium name="Pathogen Informatics"/>
        </authorList>
    </citation>
    <scope>NUCLEOTIDE SEQUENCE [LARGE SCALE GENOMIC DNA]</scope>
    <source>
        <strain evidence="5 6">NCTC12871</strain>
    </source>
</reference>
<keyword evidence="6" id="KW-1185">Reference proteome</keyword>
<dbReference type="Proteomes" id="UP000279799">
    <property type="component" value="Chromosome"/>
</dbReference>
<dbReference type="OrthoDB" id="9180733at2"/>
<keyword evidence="1 4" id="KW-0639">Primosome</keyword>
<dbReference type="InterPro" id="IPR000424">
    <property type="entry name" value="Primosome_PriB/ssb"/>
</dbReference>
<evidence type="ECO:0000313" key="6">
    <source>
        <dbReference type="Proteomes" id="UP000279799"/>
    </source>
</evidence>
<name>A0A448TUT7_9PAST</name>
<evidence type="ECO:0000256" key="1">
    <source>
        <dbReference type="ARBA" id="ARBA00022515"/>
    </source>
</evidence>
<comment type="subunit">
    <text evidence="4">Homodimer. Interacts with PriA and DnaT. Component of the replication restart primosome. Primosome assembly occurs via a 'hand-off' mechanism. PriA binds to replication forks, subsequently PriB then DnaT bind; DnaT then displaces ssDNA to generate the helicase loading substrate.</text>
</comment>
<organism evidence="5 6">
    <name type="scientific">Actinobacillus delphinicola</name>
    <dbReference type="NCBI Taxonomy" id="51161"/>
    <lineage>
        <taxon>Bacteria</taxon>
        <taxon>Pseudomonadati</taxon>
        <taxon>Pseudomonadota</taxon>
        <taxon>Gammaproteobacteria</taxon>
        <taxon>Pasteurellales</taxon>
        <taxon>Pasteurellaceae</taxon>
        <taxon>Actinobacillus</taxon>
    </lineage>
</organism>
<protein>
    <recommendedName>
        <fullName evidence="4">Replication restart protein PriB</fullName>
    </recommendedName>
</protein>
<accession>A0A448TUT7</accession>
<comment type="function">
    <text evidence="4">Involved in the restart of stalled replication forks, which reloads the replicative helicase on sites other than the origin of replication; the PriA-PriB pathway is the major replication restart pathway. During primosome assembly it facilitates complex formation between PriA and DnaT on DNA; stabilizes PriA on DNA. Stimulates the DNA unwinding activity of PriA helicase.</text>
</comment>
<sequence>MSISNRLSLTGKVSTFPKRMRTPNGIEHCQFIFEHRSYRQEAGFQRQVWCKIPVQISGADLIAKTQSITVGVDLFIVGFLISQKAPNQLTQLVLHAEQIEFID</sequence>
<evidence type="ECO:0000256" key="4">
    <source>
        <dbReference type="HAMAP-Rule" id="MF_00720"/>
    </source>
</evidence>
<dbReference type="GO" id="GO:1990077">
    <property type="term" value="C:primosome complex"/>
    <property type="evidence" value="ECO:0007669"/>
    <property type="project" value="UniProtKB-UniRule"/>
</dbReference>
<dbReference type="AlphaFoldDB" id="A0A448TUT7"/>
<dbReference type="InterPro" id="IPR012340">
    <property type="entry name" value="NA-bd_OB-fold"/>
</dbReference>
<comment type="similarity">
    <text evidence="4">Belongs to the PriB family.</text>
</comment>
<dbReference type="Gene3D" id="2.40.50.140">
    <property type="entry name" value="Nucleic acid-binding proteins"/>
    <property type="match status" value="1"/>
</dbReference>
<dbReference type="Pfam" id="PF22657">
    <property type="entry name" value="SSB_1"/>
    <property type="match status" value="1"/>
</dbReference>
<dbReference type="NCBIfam" id="TIGR04418">
    <property type="entry name" value="PriB_gamma"/>
    <property type="match status" value="1"/>
</dbReference>
<dbReference type="GO" id="GO:0003697">
    <property type="term" value="F:single-stranded DNA binding"/>
    <property type="evidence" value="ECO:0007669"/>
    <property type="project" value="UniProtKB-UniRule"/>
</dbReference>
<dbReference type="PIRSF" id="PIRSF003135">
    <property type="entry name" value="Primosomal_n"/>
    <property type="match status" value="1"/>
</dbReference>
<keyword evidence="2 4" id="KW-0235">DNA replication</keyword>
<proteinExistence type="inferred from homology"/>
<evidence type="ECO:0000313" key="5">
    <source>
        <dbReference type="EMBL" id="VEJ09631.1"/>
    </source>
</evidence>
<dbReference type="KEGG" id="adp:NCTC12871_01103"/>
<gene>
    <name evidence="4 5" type="primary">priB</name>
    <name evidence="5" type="ORF">NCTC12871_01103</name>
</gene>
<dbReference type="GO" id="GO:0006269">
    <property type="term" value="P:DNA replication, synthesis of primer"/>
    <property type="evidence" value="ECO:0007669"/>
    <property type="project" value="UniProtKB-KW"/>
</dbReference>